<evidence type="ECO:0000256" key="1">
    <source>
        <dbReference type="ARBA" id="ARBA00004377"/>
    </source>
</evidence>
<evidence type="ECO:0000256" key="10">
    <source>
        <dbReference type="ARBA" id="ARBA00030775"/>
    </source>
</evidence>
<keyword evidence="3" id="KW-1003">Cell membrane</keyword>
<evidence type="ECO:0000256" key="8">
    <source>
        <dbReference type="ARBA" id="ARBA00023136"/>
    </source>
</evidence>
<dbReference type="InterPro" id="IPR012902">
    <property type="entry name" value="N_methyl_site"/>
</dbReference>
<dbReference type="Gene3D" id="3.55.40.10">
    <property type="entry name" value="minor pseudopilin epsh domain"/>
    <property type="match status" value="1"/>
</dbReference>
<reference evidence="12 13" key="1">
    <citation type="submission" date="2023-12" db="EMBL/GenBank/DDBJ databases">
        <title>Thiobacillus sedimentum sp. nov., a chemolithoautotrophic sulfur-oxidizing bacterium isolated from freshwater sediment.</title>
        <authorList>
            <person name="Luo J."/>
            <person name="Dai C."/>
        </authorList>
    </citation>
    <scope>NUCLEOTIDE SEQUENCE [LARGE SCALE GENOMIC DNA]</scope>
    <source>
        <strain evidence="12 13">SCUT-2</strain>
    </source>
</reference>
<dbReference type="NCBIfam" id="TIGR02532">
    <property type="entry name" value="IV_pilin_GFxxxE"/>
    <property type="match status" value="1"/>
</dbReference>
<dbReference type="Pfam" id="PF07963">
    <property type="entry name" value="N_methyl"/>
    <property type="match status" value="1"/>
</dbReference>
<feature type="domain" description="General secretion pathway GspH" evidence="11">
    <location>
        <begin position="44"/>
        <end position="159"/>
    </location>
</feature>
<evidence type="ECO:0000256" key="9">
    <source>
        <dbReference type="ARBA" id="ARBA00025772"/>
    </source>
</evidence>
<dbReference type="Proteomes" id="UP001334732">
    <property type="component" value="Chromosome"/>
</dbReference>
<dbReference type="InterPro" id="IPR022346">
    <property type="entry name" value="T2SS_GspH"/>
</dbReference>
<evidence type="ECO:0000256" key="2">
    <source>
        <dbReference type="ARBA" id="ARBA00021549"/>
    </source>
</evidence>
<protein>
    <recommendedName>
        <fullName evidence="2">Type II secretion system protein H</fullName>
    </recommendedName>
    <alternativeName>
        <fullName evidence="10">General secretion pathway protein H</fullName>
    </alternativeName>
</protein>
<evidence type="ECO:0000256" key="5">
    <source>
        <dbReference type="ARBA" id="ARBA00022519"/>
    </source>
</evidence>
<keyword evidence="4" id="KW-0488">Methylation</keyword>
<accession>A0ABZ1CGM7</accession>
<keyword evidence="8" id="KW-0472">Membrane</keyword>
<comment type="subcellular location">
    <subcellularLocation>
        <location evidence="1">Cell inner membrane</location>
        <topology evidence="1">Single-pass membrane protein</topology>
    </subcellularLocation>
</comment>
<evidence type="ECO:0000313" key="12">
    <source>
        <dbReference type="EMBL" id="WRS38392.1"/>
    </source>
</evidence>
<dbReference type="EMBL" id="CP141769">
    <property type="protein sequence ID" value="WRS38392.1"/>
    <property type="molecule type" value="Genomic_DNA"/>
</dbReference>
<keyword evidence="7" id="KW-1133">Transmembrane helix</keyword>
<sequence>MIDASKRGFTLIELLVTLAVAAILVTVAVPNFQRFVMNNRMASQANDLITAINIARSEAVKRAVNVTVCASSNGTSCTGTWNQGWIVQDASGNRLRVQQALGGSSTLTGGTDVATQVAFTSTGRTTIATTATTASTTLTLCPPSPAQVQGRAIQIERTGRTRVSSVACP</sequence>
<evidence type="ECO:0000259" key="11">
    <source>
        <dbReference type="Pfam" id="PF12019"/>
    </source>
</evidence>
<evidence type="ECO:0000313" key="13">
    <source>
        <dbReference type="Proteomes" id="UP001334732"/>
    </source>
</evidence>
<dbReference type="InterPro" id="IPR045584">
    <property type="entry name" value="Pilin-like"/>
</dbReference>
<evidence type="ECO:0000256" key="7">
    <source>
        <dbReference type="ARBA" id="ARBA00022989"/>
    </source>
</evidence>
<keyword evidence="13" id="KW-1185">Reference proteome</keyword>
<dbReference type="RefSeq" id="WP_324778923.1">
    <property type="nucleotide sequence ID" value="NZ_CP141769.1"/>
</dbReference>
<evidence type="ECO:0000256" key="6">
    <source>
        <dbReference type="ARBA" id="ARBA00022692"/>
    </source>
</evidence>
<organism evidence="12 13">
    <name type="scientific">Thiobacillus sedimenti</name>
    <dbReference type="NCBI Taxonomy" id="3110231"/>
    <lineage>
        <taxon>Bacteria</taxon>
        <taxon>Pseudomonadati</taxon>
        <taxon>Pseudomonadota</taxon>
        <taxon>Betaproteobacteria</taxon>
        <taxon>Nitrosomonadales</taxon>
        <taxon>Thiobacillaceae</taxon>
        <taxon>Thiobacillus</taxon>
    </lineage>
</organism>
<proteinExistence type="inferred from homology"/>
<dbReference type="Pfam" id="PF12019">
    <property type="entry name" value="GspH"/>
    <property type="match status" value="1"/>
</dbReference>
<gene>
    <name evidence="12" type="ORF">VA613_10285</name>
</gene>
<comment type="similarity">
    <text evidence="9">Belongs to the GSP H family.</text>
</comment>
<dbReference type="PROSITE" id="PS00409">
    <property type="entry name" value="PROKAR_NTER_METHYL"/>
    <property type="match status" value="1"/>
</dbReference>
<evidence type="ECO:0000256" key="4">
    <source>
        <dbReference type="ARBA" id="ARBA00022481"/>
    </source>
</evidence>
<keyword evidence="6" id="KW-0812">Transmembrane</keyword>
<name>A0ABZ1CGM7_9PROT</name>
<evidence type="ECO:0000256" key="3">
    <source>
        <dbReference type="ARBA" id="ARBA00022475"/>
    </source>
</evidence>
<keyword evidence="5" id="KW-0997">Cell inner membrane</keyword>
<dbReference type="SUPFAM" id="SSF54523">
    <property type="entry name" value="Pili subunits"/>
    <property type="match status" value="1"/>
</dbReference>